<gene>
    <name evidence="2" type="ORF">APUU_70249S</name>
</gene>
<organism evidence="2 3">
    <name type="scientific">Aspergillus puulaauensis</name>
    <dbReference type="NCBI Taxonomy" id="1220207"/>
    <lineage>
        <taxon>Eukaryota</taxon>
        <taxon>Fungi</taxon>
        <taxon>Dikarya</taxon>
        <taxon>Ascomycota</taxon>
        <taxon>Pezizomycotina</taxon>
        <taxon>Eurotiomycetes</taxon>
        <taxon>Eurotiomycetidae</taxon>
        <taxon>Eurotiales</taxon>
        <taxon>Aspergillaceae</taxon>
        <taxon>Aspergillus</taxon>
    </lineage>
</organism>
<dbReference type="InterPro" id="IPR039601">
    <property type="entry name" value="Rrn5"/>
</dbReference>
<dbReference type="GO" id="GO:0006361">
    <property type="term" value="P:transcription initiation at RNA polymerase I promoter"/>
    <property type="evidence" value="ECO:0007669"/>
    <property type="project" value="TreeGrafter"/>
</dbReference>
<evidence type="ECO:0008006" key="4">
    <source>
        <dbReference type="Google" id="ProtNLM"/>
    </source>
</evidence>
<dbReference type="GO" id="GO:0000500">
    <property type="term" value="C:RNA polymerase I upstream activating factor complex"/>
    <property type="evidence" value="ECO:0007669"/>
    <property type="project" value="InterPro"/>
</dbReference>
<feature type="region of interest" description="Disordered" evidence="1">
    <location>
        <begin position="526"/>
        <end position="685"/>
    </location>
</feature>
<dbReference type="RefSeq" id="XP_041560865.1">
    <property type="nucleotide sequence ID" value="XM_041695100.1"/>
</dbReference>
<evidence type="ECO:0000313" key="3">
    <source>
        <dbReference type="Proteomes" id="UP000654913"/>
    </source>
</evidence>
<feature type="region of interest" description="Disordered" evidence="1">
    <location>
        <begin position="1"/>
        <end position="29"/>
    </location>
</feature>
<feature type="compositionally biased region" description="Basic residues" evidence="1">
    <location>
        <begin position="571"/>
        <end position="586"/>
    </location>
</feature>
<keyword evidence="3" id="KW-1185">Reference proteome</keyword>
<evidence type="ECO:0000313" key="2">
    <source>
        <dbReference type="EMBL" id="BCS28679.1"/>
    </source>
</evidence>
<dbReference type="PANTHER" id="PTHR28079">
    <property type="entry name" value="RNA POLYMERASE I-SPECIFIC TRANSCRIPTION INITIATION FACTOR RRN5"/>
    <property type="match status" value="1"/>
</dbReference>
<feature type="compositionally biased region" description="Acidic residues" evidence="1">
    <location>
        <begin position="598"/>
        <end position="608"/>
    </location>
</feature>
<dbReference type="GeneID" id="64978676"/>
<evidence type="ECO:0000256" key="1">
    <source>
        <dbReference type="SAM" id="MobiDB-lite"/>
    </source>
</evidence>
<protein>
    <recommendedName>
        <fullName evidence="4">Myb-like domain-containing protein</fullName>
    </recommendedName>
</protein>
<feature type="compositionally biased region" description="Polar residues" evidence="1">
    <location>
        <begin position="545"/>
        <end position="556"/>
    </location>
</feature>
<dbReference type="GO" id="GO:0042790">
    <property type="term" value="P:nucleolar large rRNA transcription by RNA polymerase I"/>
    <property type="evidence" value="ECO:0007669"/>
    <property type="project" value="InterPro"/>
</dbReference>
<dbReference type="GO" id="GO:0001181">
    <property type="term" value="F:RNA polymerase I general transcription initiation factor activity"/>
    <property type="evidence" value="ECO:0007669"/>
    <property type="project" value="TreeGrafter"/>
</dbReference>
<name>A0A7R7XXY0_9EURO</name>
<proteinExistence type="predicted"/>
<dbReference type="PANTHER" id="PTHR28079:SF1">
    <property type="entry name" value="RNA POLYMERASE I-SPECIFIC TRANSCRIPTION INITIATION FACTOR RRN5"/>
    <property type="match status" value="1"/>
</dbReference>
<dbReference type="Proteomes" id="UP000654913">
    <property type="component" value="Chromosome 7"/>
</dbReference>
<sequence>MSSSDLNESEDSDGLWDSPSITPRAARGTRAQALKSLRTSLSDSSIESYRQLLDQTFKDKPDSREDKFNTTQDGVVVWTPQEKRILFDVLDKKGRDGIRGISASIGSKSELEILEFIRLLQKGVRRQHFNDTHSRTAILGEIPAAAEIGEECCDSLDEYAELLCLEEQREEDSAGKERHKDLWIINEEVAARLEADNADNESNTNLSETHQDLAVKVNKLPDENFTSNLNVDSAAAFFKMTKWILLSERFFMNFGGQRLEDNWVNVAFKGETPSMTADVLSDFYKIALAVTRRLIHATHFFASSRVIKSGKASRPSATVVRSFDVRRAARTLDMQTESSEFWVGLARRCSLDVEDRRHRKGWDPIPLDYDEVESLLSQKALPQEPYGGISPNSSPKPGKDVNNIPNNHSSEFVDEESSYSEDEHAEALDQRHNSAEELLCWTRMGQSPPAILKGEFPGNQIPTRPSGKRKTTEELADWRDRTLYRSEWEEYGYETEKIDREFKNQHKMRRLMGHFRPISEANSRDINWKSSDREAEGGGEEEAVTANTELDYQSDATDPEFRPGSPDRGQKAKSKFISRTSSRKRTPVSYAPPPLIDFDMEMEVDSESNDEHPDPDNQQGPGPVIQQEGSEDKDQGEERMFSDSGDNLRSPQESNVSSKAEDDSDDQDERLFLSTRPSPFDSQSD</sequence>
<feature type="compositionally biased region" description="Basic and acidic residues" evidence="1">
    <location>
        <begin position="526"/>
        <end position="536"/>
    </location>
</feature>
<accession>A0A7R7XXY0</accession>
<dbReference type="KEGG" id="apuu:APUU_70249S"/>
<dbReference type="EMBL" id="AP024449">
    <property type="protein sequence ID" value="BCS28679.1"/>
    <property type="molecule type" value="Genomic_DNA"/>
</dbReference>
<feature type="region of interest" description="Disordered" evidence="1">
    <location>
        <begin position="450"/>
        <end position="471"/>
    </location>
</feature>
<feature type="compositionally biased region" description="Basic and acidic residues" evidence="1">
    <location>
        <begin position="630"/>
        <end position="641"/>
    </location>
</feature>
<feature type="region of interest" description="Disordered" evidence="1">
    <location>
        <begin position="382"/>
        <end position="430"/>
    </location>
</feature>
<feature type="compositionally biased region" description="Polar residues" evidence="1">
    <location>
        <begin position="644"/>
        <end position="658"/>
    </location>
</feature>
<dbReference type="OrthoDB" id="2240312at2759"/>
<reference evidence="2" key="2">
    <citation type="submission" date="2021-02" db="EMBL/GenBank/DDBJ databases">
        <title>Aspergillus puulaauensis MK2 genome sequence.</title>
        <authorList>
            <person name="Futagami T."/>
            <person name="Mori K."/>
            <person name="Kadooka C."/>
            <person name="Tanaka T."/>
        </authorList>
    </citation>
    <scope>NUCLEOTIDE SEQUENCE</scope>
    <source>
        <strain evidence="2">MK2</strain>
    </source>
</reference>
<reference evidence="2" key="1">
    <citation type="submission" date="2021-01" db="EMBL/GenBank/DDBJ databases">
        <authorList>
            <consortium name="Aspergillus puulaauensis MK2 genome sequencing consortium"/>
            <person name="Kazuki M."/>
            <person name="Futagami T."/>
        </authorList>
    </citation>
    <scope>NUCLEOTIDE SEQUENCE</scope>
    <source>
        <strain evidence="2">MK2</strain>
    </source>
</reference>
<dbReference type="AlphaFoldDB" id="A0A7R7XXY0"/>
<feature type="compositionally biased region" description="Polar residues" evidence="1">
    <location>
        <begin position="675"/>
        <end position="685"/>
    </location>
</feature>
<dbReference type="GO" id="GO:0000182">
    <property type="term" value="F:rDNA binding"/>
    <property type="evidence" value="ECO:0007669"/>
    <property type="project" value="TreeGrafter"/>
</dbReference>
<feature type="compositionally biased region" description="Basic and acidic residues" evidence="1">
    <location>
        <begin position="421"/>
        <end position="430"/>
    </location>
</feature>